<dbReference type="PRINTS" id="PR00348">
    <property type="entry name" value="UBIQUITIN"/>
</dbReference>
<dbReference type="OrthoDB" id="5092520at2759"/>
<dbReference type="InterPro" id="IPR000626">
    <property type="entry name" value="Ubiquitin-like_dom"/>
</dbReference>
<dbReference type="Proteomes" id="UP000717696">
    <property type="component" value="Unassembled WGS sequence"/>
</dbReference>
<dbReference type="InterPro" id="IPR029071">
    <property type="entry name" value="Ubiquitin-like_domsf"/>
</dbReference>
<dbReference type="InterPro" id="IPR019956">
    <property type="entry name" value="Ubiquitin_dom"/>
</dbReference>
<dbReference type="InterPro" id="IPR050158">
    <property type="entry name" value="Ubiquitin_ubiquitin-like"/>
</dbReference>
<comment type="caution">
    <text evidence="2">The sequence shown here is derived from an EMBL/GenBank/DDBJ whole genome shotgun (WGS) entry which is preliminary data.</text>
</comment>
<reference evidence="2" key="1">
    <citation type="journal article" date="2021" name="Nat. Commun.">
        <title>Genetic determinants of endophytism in the Arabidopsis root mycobiome.</title>
        <authorList>
            <person name="Mesny F."/>
            <person name="Miyauchi S."/>
            <person name="Thiergart T."/>
            <person name="Pickel B."/>
            <person name="Atanasova L."/>
            <person name="Karlsson M."/>
            <person name="Huettel B."/>
            <person name="Barry K.W."/>
            <person name="Haridas S."/>
            <person name="Chen C."/>
            <person name="Bauer D."/>
            <person name="Andreopoulos W."/>
            <person name="Pangilinan J."/>
            <person name="LaButti K."/>
            <person name="Riley R."/>
            <person name="Lipzen A."/>
            <person name="Clum A."/>
            <person name="Drula E."/>
            <person name="Henrissat B."/>
            <person name="Kohler A."/>
            <person name="Grigoriev I.V."/>
            <person name="Martin F.M."/>
            <person name="Hacquard S."/>
        </authorList>
    </citation>
    <scope>NUCLEOTIDE SEQUENCE</scope>
    <source>
        <strain evidence="2">MPI-CAGE-AT-0021</strain>
    </source>
</reference>
<dbReference type="Pfam" id="PF00240">
    <property type="entry name" value="ubiquitin"/>
    <property type="match status" value="1"/>
</dbReference>
<accession>A0A9P9DC74</accession>
<dbReference type="Gene3D" id="3.10.20.90">
    <property type="entry name" value="Phosphatidylinositol 3-kinase Catalytic Subunit, Chain A, domain 1"/>
    <property type="match status" value="1"/>
</dbReference>
<gene>
    <name evidence="2" type="ORF">B0J13DRAFT_600004</name>
</gene>
<dbReference type="AlphaFoldDB" id="A0A9P9DC74"/>
<dbReference type="PANTHER" id="PTHR10666">
    <property type="entry name" value="UBIQUITIN"/>
    <property type="match status" value="1"/>
</dbReference>
<dbReference type="EMBL" id="JAGMUU010000036">
    <property type="protein sequence ID" value="KAH7116578.1"/>
    <property type="molecule type" value="Genomic_DNA"/>
</dbReference>
<keyword evidence="3" id="KW-1185">Reference proteome</keyword>
<dbReference type="PROSITE" id="PS50053">
    <property type="entry name" value="UBIQUITIN_2"/>
    <property type="match status" value="1"/>
</dbReference>
<sequence length="381" mass="43611">MSRVEHRLSDGFTAPGPYEDLEIKCYHSRRVPDPPDLRLREIYDAPAIEPSCQVFLAVETTPEPSTGKIQVYIPAESETGLAFSLTSKSLYKVRILIGGQNICSCARGEHDDESSIQDYFVTSGHLDIHGVFVKKDLVRQLVAVESEKAKYSIEHQITGKDEYLNIQIEFFPEKRRLTSNFYITVCTPTRTIKNRIHDMTRTPQDQQRLMYSRKQLKGRRTLGYYAIQRAHVVHLVVRVRGGRDDNIDIKPQAPRAPPTTIAPGGFIYQELKQDSIPGDWCEQPAQTVNLRVVNYERFTSITGLPHKAPSPNDLAKRRLTKRETKLVRPLVDEELHLRGIGEIHEETGIHINGPYDMARLREDDTEVKHPLTWRRILFCGC</sequence>
<dbReference type="CDD" id="cd17039">
    <property type="entry name" value="Ubl_ubiquitin_like"/>
    <property type="match status" value="1"/>
</dbReference>
<dbReference type="SMART" id="SM00213">
    <property type="entry name" value="UBQ"/>
    <property type="match status" value="1"/>
</dbReference>
<organism evidence="2 3">
    <name type="scientific">Dactylonectria estremocensis</name>
    <dbReference type="NCBI Taxonomy" id="1079267"/>
    <lineage>
        <taxon>Eukaryota</taxon>
        <taxon>Fungi</taxon>
        <taxon>Dikarya</taxon>
        <taxon>Ascomycota</taxon>
        <taxon>Pezizomycotina</taxon>
        <taxon>Sordariomycetes</taxon>
        <taxon>Hypocreomycetidae</taxon>
        <taxon>Hypocreales</taxon>
        <taxon>Nectriaceae</taxon>
        <taxon>Dactylonectria</taxon>
    </lineage>
</organism>
<evidence type="ECO:0000259" key="1">
    <source>
        <dbReference type="PROSITE" id="PS50053"/>
    </source>
</evidence>
<protein>
    <recommendedName>
        <fullName evidence="1">Ubiquitin-like domain-containing protein</fullName>
    </recommendedName>
</protein>
<proteinExistence type="predicted"/>
<evidence type="ECO:0000313" key="3">
    <source>
        <dbReference type="Proteomes" id="UP000717696"/>
    </source>
</evidence>
<name>A0A9P9DC74_9HYPO</name>
<evidence type="ECO:0000313" key="2">
    <source>
        <dbReference type="EMBL" id="KAH7116578.1"/>
    </source>
</evidence>
<dbReference type="SUPFAM" id="SSF54236">
    <property type="entry name" value="Ubiquitin-like"/>
    <property type="match status" value="1"/>
</dbReference>
<feature type="domain" description="Ubiquitin-like" evidence="1">
    <location>
        <begin position="164"/>
        <end position="242"/>
    </location>
</feature>